<dbReference type="InterPro" id="IPR009050">
    <property type="entry name" value="Globin-like_sf"/>
</dbReference>
<dbReference type="GO" id="GO:0071500">
    <property type="term" value="P:cellular response to nitrosative stress"/>
    <property type="evidence" value="ECO:0007669"/>
    <property type="project" value="TreeGrafter"/>
</dbReference>
<dbReference type="Proteomes" id="UP000238338">
    <property type="component" value="Unassembled WGS sequence"/>
</dbReference>
<evidence type="ECO:0000313" key="7">
    <source>
        <dbReference type="EMBL" id="PQV58366.1"/>
    </source>
</evidence>
<dbReference type="GO" id="GO:0005344">
    <property type="term" value="F:oxygen carrier activity"/>
    <property type="evidence" value="ECO:0007669"/>
    <property type="project" value="UniProtKB-KW"/>
</dbReference>
<dbReference type="AlphaFoldDB" id="A0A2S8SC43"/>
<dbReference type="GO" id="GO:0046872">
    <property type="term" value="F:metal ion binding"/>
    <property type="evidence" value="ECO:0007669"/>
    <property type="project" value="UniProtKB-KW"/>
</dbReference>
<dbReference type="Gene3D" id="1.10.490.10">
    <property type="entry name" value="Globins"/>
    <property type="match status" value="1"/>
</dbReference>
<dbReference type="GO" id="GO:0020037">
    <property type="term" value="F:heme binding"/>
    <property type="evidence" value="ECO:0007669"/>
    <property type="project" value="InterPro"/>
</dbReference>
<keyword evidence="2 5" id="KW-0561">Oxygen transport</keyword>
<dbReference type="PROSITE" id="PS01033">
    <property type="entry name" value="GLOBIN"/>
    <property type="match status" value="1"/>
</dbReference>
<keyword evidence="5" id="KW-0813">Transport</keyword>
<dbReference type="RefSeq" id="WP_105512655.1">
    <property type="nucleotide sequence ID" value="NZ_PVEP01000001.1"/>
</dbReference>
<dbReference type="GO" id="GO:0046210">
    <property type="term" value="P:nitric oxide catabolic process"/>
    <property type="evidence" value="ECO:0007669"/>
    <property type="project" value="TreeGrafter"/>
</dbReference>
<evidence type="ECO:0000256" key="1">
    <source>
        <dbReference type="ARBA" id="ARBA00022617"/>
    </source>
</evidence>
<comment type="caution">
    <text evidence="7">The sequence shown here is derived from an EMBL/GenBank/DDBJ whole genome shotgun (WGS) entry which is preliminary data.</text>
</comment>
<evidence type="ECO:0000313" key="8">
    <source>
        <dbReference type="Proteomes" id="UP000238338"/>
    </source>
</evidence>
<keyword evidence="3" id="KW-0479">Metal-binding</keyword>
<proteinExistence type="inferred from homology"/>
<dbReference type="PANTHER" id="PTHR43396">
    <property type="entry name" value="FLAVOHEMOPROTEIN"/>
    <property type="match status" value="1"/>
</dbReference>
<reference evidence="7 8" key="1">
    <citation type="submission" date="2018-02" db="EMBL/GenBank/DDBJ databases">
        <title>Genomic Encyclopedia of Archaeal and Bacterial Type Strains, Phase II (KMG-II): from individual species to whole genera.</title>
        <authorList>
            <person name="Goeker M."/>
        </authorList>
    </citation>
    <scope>NUCLEOTIDE SEQUENCE [LARGE SCALE GENOMIC DNA]</scope>
    <source>
        <strain evidence="7 8">DSM 18921</strain>
    </source>
</reference>
<feature type="domain" description="Globin" evidence="6">
    <location>
        <begin position="22"/>
        <end position="156"/>
    </location>
</feature>
<evidence type="ECO:0000259" key="6">
    <source>
        <dbReference type="PROSITE" id="PS01033"/>
    </source>
</evidence>
<dbReference type="EMBL" id="PVEP01000001">
    <property type="protein sequence ID" value="PQV58366.1"/>
    <property type="molecule type" value="Genomic_DNA"/>
</dbReference>
<comment type="similarity">
    <text evidence="5">Belongs to the globin family.</text>
</comment>
<dbReference type="InterPro" id="IPR000971">
    <property type="entry name" value="Globin"/>
</dbReference>
<dbReference type="SUPFAM" id="SSF46458">
    <property type="entry name" value="Globin-like"/>
    <property type="match status" value="1"/>
</dbReference>
<keyword evidence="8" id="KW-1185">Reference proteome</keyword>
<name>A0A2S8SC43_9RHOB</name>
<accession>A0A2S8SC43</accession>
<evidence type="ECO:0000256" key="4">
    <source>
        <dbReference type="ARBA" id="ARBA00023004"/>
    </source>
</evidence>
<evidence type="ECO:0000256" key="3">
    <source>
        <dbReference type="ARBA" id="ARBA00022723"/>
    </source>
</evidence>
<evidence type="ECO:0000256" key="5">
    <source>
        <dbReference type="RuleBase" id="RU000356"/>
    </source>
</evidence>
<sequence length="158" mass="17770">MRIAAAGVNIAQTLPKKEWPMPESAPQTALIRESFDELRSRLAPASVNFYNALFARAPHLRKLFRDDLAGQGMRFMSTLGYIIENINRTDELTDRLSEMGRIHAIMGIRAADFEPMGEALMDTFREELGPRFTPEVEAAWRAAYADLSNRIIALGEIS</sequence>
<protein>
    <submittedName>
        <fullName evidence="7">Hemoglobin-like flavoprotein</fullName>
    </submittedName>
</protein>
<dbReference type="GO" id="GO:0019825">
    <property type="term" value="F:oxygen binding"/>
    <property type="evidence" value="ECO:0007669"/>
    <property type="project" value="InterPro"/>
</dbReference>
<dbReference type="PANTHER" id="PTHR43396:SF3">
    <property type="entry name" value="FLAVOHEMOPROTEIN"/>
    <property type="match status" value="1"/>
</dbReference>
<dbReference type="OrthoDB" id="3213438at2"/>
<gene>
    <name evidence="7" type="ORF">LX70_00178</name>
</gene>
<dbReference type="GO" id="GO:0071949">
    <property type="term" value="F:FAD binding"/>
    <property type="evidence" value="ECO:0007669"/>
    <property type="project" value="TreeGrafter"/>
</dbReference>
<keyword evidence="1 5" id="KW-0349">Heme</keyword>
<dbReference type="InterPro" id="IPR012292">
    <property type="entry name" value="Globin/Proto"/>
</dbReference>
<evidence type="ECO:0000256" key="2">
    <source>
        <dbReference type="ARBA" id="ARBA00022621"/>
    </source>
</evidence>
<organism evidence="7 8">
    <name type="scientific">Albidovulum denitrificans</name>
    <dbReference type="NCBI Taxonomy" id="404881"/>
    <lineage>
        <taxon>Bacteria</taxon>
        <taxon>Pseudomonadati</taxon>
        <taxon>Pseudomonadota</taxon>
        <taxon>Alphaproteobacteria</taxon>
        <taxon>Rhodobacterales</taxon>
        <taxon>Paracoccaceae</taxon>
        <taxon>Albidovulum</taxon>
    </lineage>
</organism>
<dbReference type="GO" id="GO:0008941">
    <property type="term" value="F:nitric oxide dioxygenase NAD(P)H activity"/>
    <property type="evidence" value="ECO:0007669"/>
    <property type="project" value="TreeGrafter"/>
</dbReference>
<dbReference type="Pfam" id="PF00042">
    <property type="entry name" value="Globin"/>
    <property type="match status" value="1"/>
</dbReference>
<keyword evidence="4" id="KW-0408">Iron</keyword>